<dbReference type="OrthoDB" id="270167at2759"/>
<dbReference type="EMBL" id="CAKKNE010000006">
    <property type="protein sequence ID" value="CAH0379053.1"/>
    <property type="molecule type" value="Genomic_DNA"/>
</dbReference>
<organism evidence="4">
    <name type="scientific">Pelagomonas calceolata</name>
    <dbReference type="NCBI Taxonomy" id="35677"/>
    <lineage>
        <taxon>Eukaryota</taxon>
        <taxon>Sar</taxon>
        <taxon>Stramenopiles</taxon>
        <taxon>Ochrophyta</taxon>
        <taxon>Pelagophyceae</taxon>
        <taxon>Pelagomonadales</taxon>
        <taxon>Pelagomonadaceae</taxon>
        <taxon>Pelagomonas</taxon>
    </lineage>
</organism>
<dbReference type="GO" id="GO:0004792">
    <property type="term" value="F:thiosulfate-cyanide sulfurtransferase activity"/>
    <property type="evidence" value="ECO:0007669"/>
    <property type="project" value="InterPro"/>
</dbReference>
<dbReference type="Proteomes" id="UP000789595">
    <property type="component" value="Unassembled WGS sequence"/>
</dbReference>
<protein>
    <recommendedName>
        <fullName evidence="3">Rhodanese domain-containing protein</fullName>
    </recommendedName>
</protein>
<dbReference type="PROSITE" id="PS00380">
    <property type="entry name" value="RHODANESE_1"/>
    <property type="match status" value="1"/>
</dbReference>
<evidence type="ECO:0000256" key="2">
    <source>
        <dbReference type="ARBA" id="ARBA00022737"/>
    </source>
</evidence>
<evidence type="ECO:0000313" key="6">
    <source>
        <dbReference type="Proteomes" id="UP000789595"/>
    </source>
</evidence>
<keyword evidence="1" id="KW-0808">Transferase</keyword>
<accession>A0A7S3ZQ71</accession>
<dbReference type="InterPro" id="IPR045078">
    <property type="entry name" value="TST/MPST-like"/>
</dbReference>
<proteinExistence type="predicted"/>
<gene>
    <name evidence="4" type="ORF">PCAL00307_LOCUS5570</name>
    <name evidence="5" type="ORF">PECAL_6P06540</name>
</gene>
<dbReference type="InterPro" id="IPR001763">
    <property type="entry name" value="Rhodanese-like_dom"/>
</dbReference>
<dbReference type="PANTHER" id="PTHR11364">
    <property type="entry name" value="THIOSULFATE SULFERTANSFERASE"/>
    <property type="match status" value="1"/>
</dbReference>
<dbReference type="InterPro" id="IPR036873">
    <property type="entry name" value="Rhodanese-like_dom_sf"/>
</dbReference>
<reference evidence="4" key="1">
    <citation type="submission" date="2021-01" db="EMBL/GenBank/DDBJ databases">
        <authorList>
            <person name="Corre E."/>
            <person name="Pelletier E."/>
            <person name="Niang G."/>
            <person name="Scheremetjew M."/>
            <person name="Finn R."/>
            <person name="Kale V."/>
            <person name="Holt S."/>
            <person name="Cochrane G."/>
            <person name="Meng A."/>
            <person name="Brown T."/>
            <person name="Cohen L."/>
        </authorList>
    </citation>
    <scope>NUCLEOTIDE SEQUENCE</scope>
    <source>
        <strain evidence="4">CCMP1756</strain>
    </source>
</reference>
<feature type="domain" description="Rhodanese" evidence="3">
    <location>
        <begin position="35"/>
        <end position="157"/>
    </location>
</feature>
<dbReference type="AlphaFoldDB" id="A0A7S3ZQ71"/>
<dbReference type="PANTHER" id="PTHR11364:SF27">
    <property type="entry name" value="SULFURTRANSFERASE"/>
    <property type="match status" value="1"/>
</dbReference>
<dbReference type="EMBL" id="HBIW01006677">
    <property type="protein sequence ID" value="CAE0690135.1"/>
    <property type="molecule type" value="Transcribed_RNA"/>
</dbReference>
<keyword evidence="2" id="KW-0677">Repeat</keyword>
<evidence type="ECO:0000259" key="3">
    <source>
        <dbReference type="PROSITE" id="PS50206"/>
    </source>
</evidence>
<dbReference type="PROSITE" id="PS50206">
    <property type="entry name" value="RHODANESE_3"/>
    <property type="match status" value="1"/>
</dbReference>
<dbReference type="Pfam" id="PF00581">
    <property type="entry name" value="Rhodanese"/>
    <property type="match status" value="1"/>
</dbReference>
<evidence type="ECO:0000256" key="1">
    <source>
        <dbReference type="ARBA" id="ARBA00022679"/>
    </source>
</evidence>
<dbReference type="SUPFAM" id="SSF52821">
    <property type="entry name" value="Rhodanese/Cell cycle control phosphatase"/>
    <property type="match status" value="2"/>
</dbReference>
<sequence length="256" mass="27937">MRGLLVLQMMRASAIIARRGRSSLVSAPWLKINLNDPKIRVLDVTQALDRTTNTVSPSVDTYMTSHIPGARFVDVGGRLSTPNPKLHNLAPSPEQFAAELSRQGVDDDSHVVLYSSSKVMWATRVWYLMNAFGFEGQVSVLDGGLKAWTRAGGGTVSGVEPKPTPTTLPIRQARRTAFAGKDDVLRAIDEEKTLVDTLKPTSFDGSKPSRYGRRGHIRTAVNVPYTSLLDEAGCFLPEPELRRAFAGVAEDGLVAY</sequence>
<dbReference type="Gene3D" id="3.40.250.10">
    <property type="entry name" value="Rhodanese-like domain"/>
    <property type="match status" value="2"/>
</dbReference>
<dbReference type="CDD" id="cd01448">
    <property type="entry name" value="TST_Repeat_1"/>
    <property type="match status" value="1"/>
</dbReference>
<reference evidence="5" key="2">
    <citation type="submission" date="2021-11" db="EMBL/GenBank/DDBJ databases">
        <authorList>
            <consortium name="Genoscope - CEA"/>
            <person name="William W."/>
        </authorList>
    </citation>
    <scope>NUCLEOTIDE SEQUENCE</scope>
</reference>
<keyword evidence="6" id="KW-1185">Reference proteome</keyword>
<dbReference type="InterPro" id="IPR001307">
    <property type="entry name" value="Thiosulphate_STrfase_CS"/>
</dbReference>
<evidence type="ECO:0000313" key="4">
    <source>
        <dbReference type="EMBL" id="CAE0690135.1"/>
    </source>
</evidence>
<evidence type="ECO:0000313" key="5">
    <source>
        <dbReference type="EMBL" id="CAH0379053.1"/>
    </source>
</evidence>
<dbReference type="SMART" id="SM00450">
    <property type="entry name" value="RHOD"/>
    <property type="match status" value="1"/>
</dbReference>
<name>A0A7S3ZQ71_9STRA</name>